<accession>A0A9P6XKB8</accession>
<comment type="caution">
    <text evidence="1">The sequence shown here is derived from an EMBL/GenBank/DDBJ whole genome shotgun (WGS) entry which is preliminary data.</text>
</comment>
<reference evidence="1" key="1">
    <citation type="journal article" date="2020" name="Microb. Genom.">
        <title>Genetic diversity of clinical and environmental Mucorales isolates obtained from an investigation of mucormycosis cases among solid organ transplant recipients.</title>
        <authorList>
            <person name="Nguyen M.H."/>
            <person name="Kaul D."/>
            <person name="Muto C."/>
            <person name="Cheng S.J."/>
            <person name="Richter R.A."/>
            <person name="Bruno V.M."/>
            <person name="Liu G."/>
            <person name="Beyhan S."/>
            <person name="Sundermann A.J."/>
            <person name="Mounaud S."/>
            <person name="Pasculle A.W."/>
            <person name="Nierman W.C."/>
            <person name="Driscoll E."/>
            <person name="Cumbie R."/>
            <person name="Clancy C.J."/>
            <person name="Dupont C.L."/>
        </authorList>
    </citation>
    <scope>NUCLEOTIDE SEQUENCE</scope>
    <source>
        <strain evidence="1">GL11</strain>
    </source>
</reference>
<name>A0A9P6XKB8_RHIOR</name>
<dbReference type="EMBL" id="JAANQT010000015">
    <property type="protein sequence ID" value="KAG1315940.1"/>
    <property type="molecule type" value="Genomic_DNA"/>
</dbReference>
<proteinExistence type="predicted"/>
<protein>
    <submittedName>
        <fullName evidence="1">Uncharacterized protein</fullName>
    </submittedName>
</protein>
<evidence type="ECO:0000313" key="1">
    <source>
        <dbReference type="EMBL" id="KAG1315940.1"/>
    </source>
</evidence>
<dbReference type="Proteomes" id="UP000716291">
    <property type="component" value="Unassembled WGS sequence"/>
</dbReference>
<organism evidence="1 2">
    <name type="scientific">Rhizopus oryzae</name>
    <name type="common">Mucormycosis agent</name>
    <name type="synonym">Rhizopus arrhizus var. delemar</name>
    <dbReference type="NCBI Taxonomy" id="64495"/>
    <lineage>
        <taxon>Eukaryota</taxon>
        <taxon>Fungi</taxon>
        <taxon>Fungi incertae sedis</taxon>
        <taxon>Mucoromycota</taxon>
        <taxon>Mucoromycotina</taxon>
        <taxon>Mucoromycetes</taxon>
        <taxon>Mucorales</taxon>
        <taxon>Mucorineae</taxon>
        <taxon>Rhizopodaceae</taxon>
        <taxon>Rhizopus</taxon>
    </lineage>
</organism>
<sequence length="113" mass="13035">MNPHNPRFYSELEQTSSYYYDESPKVIRSMPIGNERLAALRDLGVTFKEGTQRVTKIATPSGTPILPSFVDAGQIDNLLLQEQKKQQSRPKYYTESVGSFSFHEDYGRRGEWR</sequence>
<evidence type="ECO:0000313" key="2">
    <source>
        <dbReference type="Proteomes" id="UP000716291"/>
    </source>
</evidence>
<gene>
    <name evidence="1" type="ORF">G6F64_000265</name>
</gene>
<dbReference type="AlphaFoldDB" id="A0A9P6XKB8"/>
<keyword evidence="2" id="KW-1185">Reference proteome</keyword>
<dbReference type="OrthoDB" id="2204029at2759"/>